<evidence type="ECO:0000313" key="2">
    <source>
        <dbReference type="Proteomes" id="UP000664417"/>
    </source>
</evidence>
<proteinExistence type="predicted"/>
<keyword evidence="2" id="KW-1185">Reference proteome</keyword>
<gene>
    <name evidence="1" type="ORF">J3U88_04905</name>
</gene>
<evidence type="ECO:0000313" key="1">
    <source>
        <dbReference type="EMBL" id="MBO1317791.1"/>
    </source>
</evidence>
<dbReference type="EMBL" id="JAFREP010000003">
    <property type="protein sequence ID" value="MBO1317791.1"/>
    <property type="molecule type" value="Genomic_DNA"/>
</dbReference>
<organism evidence="1 2">
    <name type="scientific">Acanthopleuribacter pedis</name>
    <dbReference type="NCBI Taxonomy" id="442870"/>
    <lineage>
        <taxon>Bacteria</taxon>
        <taxon>Pseudomonadati</taxon>
        <taxon>Acidobacteriota</taxon>
        <taxon>Holophagae</taxon>
        <taxon>Acanthopleuribacterales</taxon>
        <taxon>Acanthopleuribacteraceae</taxon>
        <taxon>Acanthopleuribacter</taxon>
    </lineage>
</organism>
<accession>A0A8J7Q4R5</accession>
<reference evidence="1" key="1">
    <citation type="submission" date="2021-03" db="EMBL/GenBank/DDBJ databases">
        <authorList>
            <person name="Wang G."/>
        </authorList>
    </citation>
    <scope>NUCLEOTIDE SEQUENCE</scope>
    <source>
        <strain evidence="1">KCTC 12899</strain>
    </source>
</reference>
<protein>
    <submittedName>
        <fullName evidence="1">Uncharacterized protein</fullName>
    </submittedName>
</protein>
<sequence>MLQLLFLVLLGADVPDRIFVIGETVKDLEVISDDTRLGMISHVASHKNRIVFMDEEQLNLWFIHLGTGEMRVFGRKGEGPGELSNKTRCLWIRDDRIHVTHRQGFRWDRFTFDGGLSATEAIPGSGELWFSGPSAKVLRDKGSFLIQSESGTVRTPGFPGAQFGVNAKGVVLGRFFMAATTTANDDTISYKIFNTKDGVLHSEDVLNKKLPNHKGGLPIDKLKLLKQMGAEPEHFFVRSVTSVVGHPLYGFLLLEYSIHPRSEPHEQFSIIHRIDPRSNIQETWRVSHKNPSGTYVFFPLDDEQWLVYGDKLRWVRVKEKSTAVKK</sequence>
<dbReference type="Proteomes" id="UP000664417">
    <property type="component" value="Unassembled WGS sequence"/>
</dbReference>
<dbReference type="AlphaFoldDB" id="A0A8J7Q4R5"/>
<dbReference type="RefSeq" id="WP_207857235.1">
    <property type="nucleotide sequence ID" value="NZ_JAFREP010000003.1"/>
</dbReference>
<name>A0A8J7Q4R5_9BACT</name>
<comment type="caution">
    <text evidence="1">The sequence shown here is derived from an EMBL/GenBank/DDBJ whole genome shotgun (WGS) entry which is preliminary data.</text>
</comment>